<evidence type="ECO:0000256" key="8">
    <source>
        <dbReference type="ARBA" id="ARBA00022833"/>
    </source>
</evidence>
<sequence>MDLESEDHLSFLLSSQLALDDIHNISLSRKGKARHGTPMTDEEYSFKVFKEENIAFVDSLRLAFSLQSAIDTDQAILAKLSVEELGAVDDHRYAQALSLGQALPKMSDAQKALEKQGSLPETRLKDNKVGKISTSANASSLPNVGGSKPFRVNCVICADSFRSSTTFQAPCRDHYCHGCLRDLVQACIGDESLFPLRCCQQPLPLLDVYPLLSGKMQTQFNAKVREFGTIANHRVYCSKSTCSKFLGSSGEAKNILCSQCYTSTCTLCKQLSHPAESCSENTALKELKTLAKEKHWQTCPRCSSIVELNIGCYHMTCLCRMQFCYLCAAPWKTCDCPQWEEDRLLNAAEVTVERELGAAARVAEPVVFQRRVEQRAQELREYHDCNPHRWKHYQGGGTCEECGHYLPEFLKGCRDCHIMVCVRCMRNRL</sequence>
<proteinExistence type="predicted"/>
<comment type="catalytic activity">
    <reaction evidence="1">
        <text>[E2 ubiquitin-conjugating enzyme]-S-ubiquitinyl-L-cysteine + [acceptor protein]-L-lysine = [E2 ubiquitin-conjugating enzyme]-L-cysteine + [acceptor protein]-N(6)-ubiquitinyl-L-lysine.</text>
        <dbReference type="EC" id="2.3.2.31"/>
    </reaction>
</comment>
<evidence type="ECO:0000256" key="6">
    <source>
        <dbReference type="ARBA" id="ARBA00022771"/>
    </source>
</evidence>
<dbReference type="CDD" id="cd20335">
    <property type="entry name" value="BRcat_RBR"/>
    <property type="match status" value="1"/>
</dbReference>
<feature type="domain" description="RING-type" evidence="9">
    <location>
        <begin position="150"/>
        <end position="340"/>
    </location>
</feature>
<evidence type="ECO:0000256" key="1">
    <source>
        <dbReference type="ARBA" id="ARBA00001798"/>
    </source>
</evidence>
<keyword evidence="5" id="KW-0677">Repeat</keyword>
<evidence type="ECO:0000313" key="11">
    <source>
        <dbReference type="Proteomes" id="UP001142393"/>
    </source>
</evidence>
<dbReference type="Pfam" id="PF22191">
    <property type="entry name" value="IBR_1"/>
    <property type="match status" value="1"/>
</dbReference>
<dbReference type="PROSITE" id="PS51873">
    <property type="entry name" value="TRIAD"/>
    <property type="match status" value="1"/>
</dbReference>
<organism evidence="10 11">
    <name type="scientific">Lentinula detonsa</name>
    <dbReference type="NCBI Taxonomy" id="2804962"/>
    <lineage>
        <taxon>Eukaryota</taxon>
        <taxon>Fungi</taxon>
        <taxon>Dikarya</taxon>
        <taxon>Basidiomycota</taxon>
        <taxon>Agaricomycotina</taxon>
        <taxon>Agaricomycetes</taxon>
        <taxon>Agaricomycetidae</taxon>
        <taxon>Agaricales</taxon>
        <taxon>Marasmiineae</taxon>
        <taxon>Omphalotaceae</taxon>
        <taxon>Lentinula</taxon>
    </lineage>
</organism>
<dbReference type="Pfam" id="PF01485">
    <property type="entry name" value="IBR"/>
    <property type="match status" value="1"/>
</dbReference>
<evidence type="ECO:0000256" key="5">
    <source>
        <dbReference type="ARBA" id="ARBA00022737"/>
    </source>
</evidence>
<protein>
    <recommendedName>
        <fullName evidence="2">RBR-type E3 ubiquitin transferase</fullName>
        <ecNumber evidence="2">2.3.2.31</ecNumber>
    </recommendedName>
</protein>
<accession>A0A9W8P392</accession>
<evidence type="ECO:0000256" key="2">
    <source>
        <dbReference type="ARBA" id="ARBA00012251"/>
    </source>
</evidence>
<evidence type="ECO:0000313" key="10">
    <source>
        <dbReference type="EMBL" id="KAJ3745998.1"/>
    </source>
</evidence>
<dbReference type="InterPro" id="IPR044066">
    <property type="entry name" value="TRIAD_supradom"/>
</dbReference>
<dbReference type="EMBL" id="JANVFU010000004">
    <property type="protein sequence ID" value="KAJ3745998.1"/>
    <property type="molecule type" value="Genomic_DNA"/>
</dbReference>
<dbReference type="GO" id="GO:0008270">
    <property type="term" value="F:zinc ion binding"/>
    <property type="evidence" value="ECO:0007669"/>
    <property type="project" value="UniProtKB-KW"/>
</dbReference>
<evidence type="ECO:0000256" key="4">
    <source>
        <dbReference type="ARBA" id="ARBA00022723"/>
    </source>
</evidence>
<evidence type="ECO:0000259" key="9">
    <source>
        <dbReference type="PROSITE" id="PS51873"/>
    </source>
</evidence>
<dbReference type="AlphaFoldDB" id="A0A9W8P392"/>
<gene>
    <name evidence="10" type="ORF">DFH05DRAFT_902399</name>
</gene>
<evidence type="ECO:0000256" key="7">
    <source>
        <dbReference type="ARBA" id="ARBA00022786"/>
    </source>
</evidence>
<keyword evidence="6" id="KW-0863">Zinc-finger</keyword>
<dbReference type="EC" id="2.3.2.31" evidence="2"/>
<keyword evidence="4" id="KW-0479">Metal-binding</keyword>
<reference evidence="10 11" key="1">
    <citation type="journal article" date="2023" name="Proc. Natl. Acad. Sci. U.S.A.">
        <title>A global phylogenomic analysis of the shiitake genus Lentinula.</title>
        <authorList>
            <person name="Sierra-Patev S."/>
            <person name="Min B."/>
            <person name="Naranjo-Ortiz M."/>
            <person name="Looney B."/>
            <person name="Konkel Z."/>
            <person name="Slot J.C."/>
            <person name="Sakamoto Y."/>
            <person name="Steenwyk J.L."/>
            <person name="Rokas A."/>
            <person name="Carro J."/>
            <person name="Camarero S."/>
            <person name="Ferreira P."/>
            <person name="Molpeceres G."/>
            <person name="Ruiz-Duenas F.J."/>
            <person name="Serrano A."/>
            <person name="Henrissat B."/>
            <person name="Drula E."/>
            <person name="Hughes K.W."/>
            <person name="Mata J.L."/>
            <person name="Ishikawa N.K."/>
            <person name="Vargas-Isla R."/>
            <person name="Ushijima S."/>
            <person name="Smith C.A."/>
            <person name="Donoghue J."/>
            <person name="Ahrendt S."/>
            <person name="Andreopoulos W."/>
            <person name="He G."/>
            <person name="LaButti K."/>
            <person name="Lipzen A."/>
            <person name="Ng V."/>
            <person name="Riley R."/>
            <person name="Sandor L."/>
            <person name="Barry K."/>
            <person name="Martinez A.T."/>
            <person name="Xiao Y."/>
            <person name="Gibbons J.G."/>
            <person name="Terashima K."/>
            <person name="Grigoriev I.V."/>
            <person name="Hibbett D."/>
        </authorList>
    </citation>
    <scope>NUCLEOTIDE SEQUENCE [LARGE SCALE GENOMIC DNA]</scope>
    <source>
        <strain evidence="10 11">TFB7810</strain>
    </source>
</reference>
<dbReference type="GO" id="GO:0061630">
    <property type="term" value="F:ubiquitin protein ligase activity"/>
    <property type="evidence" value="ECO:0007669"/>
    <property type="project" value="UniProtKB-EC"/>
</dbReference>
<evidence type="ECO:0000256" key="3">
    <source>
        <dbReference type="ARBA" id="ARBA00022679"/>
    </source>
</evidence>
<dbReference type="InterPro" id="IPR031127">
    <property type="entry name" value="E3_UB_ligase_RBR"/>
</dbReference>
<dbReference type="GO" id="GO:0016567">
    <property type="term" value="P:protein ubiquitination"/>
    <property type="evidence" value="ECO:0007669"/>
    <property type="project" value="InterPro"/>
</dbReference>
<comment type="caution">
    <text evidence="10">The sequence shown here is derived from an EMBL/GenBank/DDBJ whole genome shotgun (WGS) entry which is preliminary data.</text>
</comment>
<name>A0A9W8P392_9AGAR</name>
<dbReference type="Gene3D" id="1.20.120.1750">
    <property type="match status" value="1"/>
</dbReference>
<dbReference type="SMART" id="SM00647">
    <property type="entry name" value="IBR"/>
    <property type="match status" value="2"/>
</dbReference>
<dbReference type="SUPFAM" id="SSF57850">
    <property type="entry name" value="RING/U-box"/>
    <property type="match status" value="2"/>
</dbReference>
<dbReference type="CDD" id="cd22584">
    <property type="entry name" value="Rcat_RBR_unk"/>
    <property type="match status" value="1"/>
</dbReference>
<keyword evidence="3" id="KW-0808">Transferase</keyword>
<dbReference type="InterPro" id="IPR002867">
    <property type="entry name" value="IBR_dom"/>
</dbReference>
<keyword evidence="7" id="KW-0833">Ubl conjugation pathway</keyword>
<keyword evidence="11" id="KW-1185">Reference proteome</keyword>
<dbReference type="PANTHER" id="PTHR11685">
    <property type="entry name" value="RBR FAMILY RING FINGER AND IBR DOMAIN-CONTAINING"/>
    <property type="match status" value="1"/>
</dbReference>
<dbReference type="Proteomes" id="UP001142393">
    <property type="component" value="Unassembled WGS sequence"/>
</dbReference>
<keyword evidence="8" id="KW-0862">Zinc</keyword>